<dbReference type="Gene3D" id="2.30.30.40">
    <property type="entry name" value="SH3 Domains"/>
    <property type="match status" value="1"/>
</dbReference>
<accession>F4L6J3</accession>
<keyword evidence="2" id="KW-1185">Reference proteome</keyword>
<reference key="2">
    <citation type="submission" date="2011-04" db="EMBL/GenBank/DDBJ databases">
        <title>Complete sequence of chromosome of Haliscomenobacter hydrossis DSM 1100.</title>
        <authorList>
            <consortium name="US DOE Joint Genome Institute (JGI-PGF)"/>
            <person name="Lucas S."/>
            <person name="Han J."/>
            <person name="Lapidus A."/>
            <person name="Bruce D."/>
            <person name="Goodwin L."/>
            <person name="Pitluck S."/>
            <person name="Peters L."/>
            <person name="Kyrpides N."/>
            <person name="Mavromatis K."/>
            <person name="Ivanova N."/>
            <person name="Ovchinnikova G."/>
            <person name="Pagani I."/>
            <person name="Daligault H."/>
            <person name="Detter J.C."/>
            <person name="Han C."/>
            <person name="Land M."/>
            <person name="Hauser L."/>
            <person name="Markowitz V."/>
            <person name="Cheng J.-F."/>
            <person name="Hugenholtz P."/>
            <person name="Woyke T."/>
            <person name="Wu D."/>
            <person name="Verbarg S."/>
            <person name="Frueling A."/>
            <person name="Brambilla E."/>
            <person name="Klenk H.-P."/>
            <person name="Eisen J.A."/>
        </authorList>
    </citation>
    <scope>NUCLEOTIDE SEQUENCE</scope>
    <source>
        <strain>DSM 1100</strain>
    </source>
</reference>
<gene>
    <name evidence="1" type="ordered locus">Halhy_1951</name>
</gene>
<organism evidence="1 2">
    <name type="scientific">Haliscomenobacter hydrossis (strain ATCC 27775 / DSM 1100 / LMG 10767 / O)</name>
    <dbReference type="NCBI Taxonomy" id="760192"/>
    <lineage>
        <taxon>Bacteria</taxon>
        <taxon>Pseudomonadati</taxon>
        <taxon>Bacteroidota</taxon>
        <taxon>Saprospiria</taxon>
        <taxon>Saprospirales</taxon>
        <taxon>Haliscomenobacteraceae</taxon>
        <taxon>Haliscomenobacter</taxon>
    </lineage>
</organism>
<dbReference type="Proteomes" id="UP000008461">
    <property type="component" value="Chromosome"/>
</dbReference>
<dbReference type="EMBL" id="CP002691">
    <property type="protein sequence ID" value="AEE49836.1"/>
    <property type="molecule type" value="Genomic_DNA"/>
</dbReference>
<proteinExistence type="predicted"/>
<dbReference type="RefSeq" id="WP_013764389.1">
    <property type="nucleotide sequence ID" value="NC_015510.1"/>
</dbReference>
<name>F4L6J3_HALH1</name>
<dbReference type="OrthoDB" id="1418484at2"/>
<dbReference type="STRING" id="760192.Halhy_1951"/>
<dbReference type="AlphaFoldDB" id="F4L6J3"/>
<evidence type="ECO:0000313" key="1">
    <source>
        <dbReference type="EMBL" id="AEE49836.1"/>
    </source>
</evidence>
<dbReference type="KEGG" id="hhy:Halhy_1951"/>
<evidence type="ECO:0008006" key="3">
    <source>
        <dbReference type="Google" id="ProtNLM"/>
    </source>
</evidence>
<reference evidence="1 2" key="1">
    <citation type="journal article" date="2011" name="Stand. Genomic Sci.">
        <title>Complete genome sequence of Haliscomenobacter hydrossis type strain (O).</title>
        <authorList>
            <consortium name="US DOE Joint Genome Institute (JGI-PGF)"/>
            <person name="Daligault H."/>
            <person name="Lapidus A."/>
            <person name="Zeytun A."/>
            <person name="Nolan M."/>
            <person name="Lucas S."/>
            <person name="Del Rio T.G."/>
            <person name="Tice H."/>
            <person name="Cheng J.F."/>
            <person name="Tapia R."/>
            <person name="Han C."/>
            <person name="Goodwin L."/>
            <person name="Pitluck S."/>
            <person name="Liolios K."/>
            <person name="Pagani I."/>
            <person name="Ivanova N."/>
            <person name="Huntemann M."/>
            <person name="Mavromatis K."/>
            <person name="Mikhailova N."/>
            <person name="Pati A."/>
            <person name="Chen A."/>
            <person name="Palaniappan K."/>
            <person name="Land M."/>
            <person name="Hauser L."/>
            <person name="Brambilla E.M."/>
            <person name="Rohde M."/>
            <person name="Verbarg S."/>
            <person name="Goker M."/>
            <person name="Bristow J."/>
            <person name="Eisen J.A."/>
            <person name="Markowitz V."/>
            <person name="Hugenholtz P."/>
            <person name="Kyrpides N.C."/>
            <person name="Klenk H.P."/>
            <person name="Woyke T."/>
        </authorList>
    </citation>
    <scope>NUCLEOTIDE SEQUENCE [LARGE SCALE GENOMIC DNA]</scope>
    <source>
        <strain evidence="2">ATCC 27775 / DSM 1100 / LMG 10767 / O</strain>
    </source>
</reference>
<dbReference type="HOGENOM" id="CLU_1193469_0_0_10"/>
<evidence type="ECO:0000313" key="2">
    <source>
        <dbReference type="Proteomes" id="UP000008461"/>
    </source>
</evidence>
<protein>
    <recommendedName>
        <fullName evidence="3">SH3b domain-containing protein</fullName>
    </recommendedName>
</protein>
<sequence length="232" mass="26516">MEKITIVFSILIVAIQFGYAQPSKFPPINDIGKDKSLVAFVNQLKVAVKKKDKAFLLGALDEKVMSDLGGDGGITEFKRTWNLDTGDTSIWHHLNRVLELGGAFDKNDQEGRYTFAFPYVHFIDLQDVDNYINVGVITGKNVNIREKPDLKAKVLMQLSNDVIWFVEAEQALQKTEGTNPWGEPEWYLVETLDRKKQGWVFWKYVCSPLGYRLYVFKNKQGKWKISSFLAGD</sequence>